<keyword evidence="2" id="KW-1185">Reference proteome</keyword>
<evidence type="ECO:0000313" key="1">
    <source>
        <dbReference type="EMBL" id="PTB55413.1"/>
    </source>
</evidence>
<dbReference type="GeneID" id="36624485"/>
<dbReference type="RefSeq" id="XP_024775090.1">
    <property type="nucleotide sequence ID" value="XM_024915916.1"/>
</dbReference>
<dbReference type="EMBL" id="KZ679679">
    <property type="protein sequence ID" value="PTB55413.1"/>
    <property type="molecule type" value="Genomic_DNA"/>
</dbReference>
<accession>A0A2T4AEG8</accession>
<proteinExistence type="predicted"/>
<dbReference type="Proteomes" id="UP000241690">
    <property type="component" value="Unassembled WGS sequence"/>
</dbReference>
<evidence type="ECO:0000313" key="2">
    <source>
        <dbReference type="Proteomes" id="UP000241690"/>
    </source>
</evidence>
<dbReference type="AlphaFoldDB" id="A0A2T4AEG8"/>
<protein>
    <submittedName>
        <fullName evidence="1">Uncharacterized protein</fullName>
    </submittedName>
</protein>
<sequence>MPKDSGGMVNAAIHVGRLNVTPTNCTGQARIFPALACGEEEDKDDKLSRAHVCTNTQGSSVTSKILVRQLSQARIWPLQEMNMNAKSPRPRRRLLDTPRRSDFVASRSVGLREEHILVPSWSLRALRPVPCHVKPSFRRMCLKASNHCGEPVIAAQIWRVFSGFGDVALLPIERNEA</sequence>
<organism evidence="1 2">
    <name type="scientific">Trichoderma harzianum CBS 226.95</name>
    <dbReference type="NCBI Taxonomy" id="983964"/>
    <lineage>
        <taxon>Eukaryota</taxon>
        <taxon>Fungi</taxon>
        <taxon>Dikarya</taxon>
        <taxon>Ascomycota</taxon>
        <taxon>Pezizomycotina</taxon>
        <taxon>Sordariomycetes</taxon>
        <taxon>Hypocreomycetidae</taxon>
        <taxon>Hypocreales</taxon>
        <taxon>Hypocreaceae</taxon>
        <taxon>Trichoderma</taxon>
    </lineage>
</organism>
<reference evidence="1 2" key="1">
    <citation type="submission" date="2016-07" db="EMBL/GenBank/DDBJ databases">
        <title>Multiple horizontal gene transfer events from other fungi enriched the ability of initially mycotrophic Trichoderma (Ascomycota) to feed on dead plant biomass.</title>
        <authorList>
            <consortium name="DOE Joint Genome Institute"/>
            <person name="Aerts A."/>
            <person name="Atanasova L."/>
            <person name="Chenthamara K."/>
            <person name="Zhang J."/>
            <person name="Grujic M."/>
            <person name="Henrissat B."/>
            <person name="Kuo A."/>
            <person name="Salamov A."/>
            <person name="Lipzen A."/>
            <person name="Labutti K."/>
            <person name="Barry K."/>
            <person name="Miao Y."/>
            <person name="Rahimi M.J."/>
            <person name="Shen Q."/>
            <person name="Grigoriev I.V."/>
            <person name="Kubicek C.P."/>
            <person name="Druzhinina I.S."/>
        </authorList>
    </citation>
    <scope>NUCLEOTIDE SEQUENCE [LARGE SCALE GENOMIC DNA]</scope>
    <source>
        <strain evidence="1 2">CBS 226.95</strain>
    </source>
</reference>
<gene>
    <name evidence="1" type="ORF">M431DRAFT_480949</name>
</gene>
<name>A0A2T4AEG8_TRIHA</name>